<dbReference type="HOGENOM" id="CLU_257311_0_0_1"/>
<feature type="compositionally biased region" description="Basic and acidic residues" evidence="1">
    <location>
        <begin position="384"/>
        <end position="395"/>
    </location>
</feature>
<reference evidence="3" key="2">
    <citation type="submission" date="2015-01" db="EMBL/GenBank/DDBJ databases">
        <title>Evolutionary Origins and Diversification of the Mycorrhizal Mutualists.</title>
        <authorList>
            <consortium name="DOE Joint Genome Institute"/>
            <consortium name="Mycorrhizal Genomics Consortium"/>
            <person name="Kohler A."/>
            <person name="Kuo A."/>
            <person name="Nagy L.G."/>
            <person name="Floudas D."/>
            <person name="Copeland A."/>
            <person name="Barry K.W."/>
            <person name="Cichocki N."/>
            <person name="Veneault-Fourrey C."/>
            <person name="LaButti K."/>
            <person name="Lindquist E.A."/>
            <person name="Lipzen A."/>
            <person name="Lundell T."/>
            <person name="Morin E."/>
            <person name="Murat C."/>
            <person name="Riley R."/>
            <person name="Ohm R."/>
            <person name="Sun H."/>
            <person name="Tunlid A."/>
            <person name="Henrissat B."/>
            <person name="Grigoriev I.V."/>
            <person name="Hibbett D.S."/>
            <person name="Martin F."/>
        </authorList>
    </citation>
    <scope>NUCLEOTIDE SEQUENCE [LARGE SCALE GENOMIC DNA]</scope>
    <source>
        <strain evidence="3">F 1598</strain>
    </source>
</reference>
<feature type="compositionally biased region" description="Low complexity" evidence="1">
    <location>
        <begin position="1"/>
        <end position="23"/>
    </location>
</feature>
<feature type="compositionally biased region" description="Acidic residues" evidence="1">
    <location>
        <begin position="136"/>
        <end position="158"/>
    </location>
</feature>
<accession>A0A0C3BVK7</accession>
<dbReference type="STRING" id="765440.A0A0C3BVK7"/>
<feature type="region of interest" description="Disordered" evidence="1">
    <location>
        <begin position="75"/>
        <end position="395"/>
    </location>
</feature>
<feature type="compositionally biased region" description="Polar residues" evidence="1">
    <location>
        <begin position="1304"/>
        <end position="1324"/>
    </location>
</feature>
<feature type="compositionally biased region" description="Basic and acidic residues" evidence="1">
    <location>
        <begin position="185"/>
        <end position="194"/>
    </location>
</feature>
<feature type="region of interest" description="Disordered" evidence="1">
    <location>
        <begin position="908"/>
        <end position="970"/>
    </location>
</feature>
<gene>
    <name evidence="2" type="ORF">PILCRDRAFT_8768</name>
</gene>
<evidence type="ECO:0000313" key="2">
    <source>
        <dbReference type="EMBL" id="KIM81412.1"/>
    </source>
</evidence>
<keyword evidence="3" id="KW-1185">Reference proteome</keyword>
<organism evidence="2 3">
    <name type="scientific">Piloderma croceum (strain F 1598)</name>
    <dbReference type="NCBI Taxonomy" id="765440"/>
    <lineage>
        <taxon>Eukaryota</taxon>
        <taxon>Fungi</taxon>
        <taxon>Dikarya</taxon>
        <taxon>Basidiomycota</taxon>
        <taxon>Agaricomycotina</taxon>
        <taxon>Agaricomycetes</taxon>
        <taxon>Agaricomycetidae</taxon>
        <taxon>Atheliales</taxon>
        <taxon>Atheliaceae</taxon>
        <taxon>Piloderma</taxon>
    </lineage>
</organism>
<dbReference type="Proteomes" id="UP000054166">
    <property type="component" value="Unassembled WGS sequence"/>
</dbReference>
<feature type="compositionally biased region" description="Acidic residues" evidence="1">
    <location>
        <begin position="80"/>
        <end position="103"/>
    </location>
</feature>
<feature type="region of interest" description="Disordered" evidence="1">
    <location>
        <begin position="1469"/>
        <end position="1656"/>
    </location>
</feature>
<feature type="region of interest" description="Disordered" evidence="1">
    <location>
        <begin position="1"/>
        <end position="26"/>
    </location>
</feature>
<feature type="compositionally biased region" description="Polar residues" evidence="1">
    <location>
        <begin position="1248"/>
        <end position="1279"/>
    </location>
</feature>
<feature type="compositionally biased region" description="Basic residues" evidence="1">
    <location>
        <begin position="1607"/>
        <end position="1620"/>
    </location>
</feature>
<evidence type="ECO:0000256" key="1">
    <source>
        <dbReference type="SAM" id="MobiDB-lite"/>
    </source>
</evidence>
<feature type="compositionally biased region" description="Basic and acidic residues" evidence="1">
    <location>
        <begin position="955"/>
        <end position="965"/>
    </location>
</feature>
<feature type="region of interest" description="Disordered" evidence="1">
    <location>
        <begin position="1156"/>
        <end position="1343"/>
    </location>
</feature>
<feature type="compositionally biased region" description="Acidic residues" evidence="1">
    <location>
        <begin position="358"/>
        <end position="370"/>
    </location>
</feature>
<reference evidence="2 3" key="1">
    <citation type="submission" date="2014-04" db="EMBL/GenBank/DDBJ databases">
        <authorList>
            <consortium name="DOE Joint Genome Institute"/>
            <person name="Kuo A."/>
            <person name="Tarkka M."/>
            <person name="Buscot F."/>
            <person name="Kohler A."/>
            <person name="Nagy L.G."/>
            <person name="Floudas D."/>
            <person name="Copeland A."/>
            <person name="Barry K.W."/>
            <person name="Cichocki N."/>
            <person name="Veneault-Fourrey C."/>
            <person name="LaButti K."/>
            <person name="Lindquist E.A."/>
            <person name="Lipzen A."/>
            <person name="Lundell T."/>
            <person name="Morin E."/>
            <person name="Murat C."/>
            <person name="Sun H."/>
            <person name="Tunlid A."/>
            <person name="Henrissat B."/>
            <person name="Grigoriev I.V."/>
            <person name="Hibbett D.S."/>
            <person name="Martin F."/>
            <person name="Nordberg H.P."/>
            <person name="Cantor M.N."/>
            <person name="Hua S.X."/>
        </authorList>
    </citation>
    <scope>NUCLEOTIDE SEQUENCE [LARGE SCALE GENOMIC DNA]</scope>
    <source>
        <strain evidence="2 3">F 1598</strain>
    </source>
</reference>
<dbReference type="OrthoDB" id="2804229at2759"/>
<feature type="compositionally biased region" description="Acidic residues" evidence="1">
    <location>
        <begin position="202"/>
        <end position="225"/>
    </location>
</feature>
<feature type="compositionally biased region" description="Basic and acidic residues" evidence="1">
    <location>
        <begin position="105"/>
        <end position="119"/>
    </location>
</feature>
<feature type="compositionally biased region" description="Basic and acidic residues" evidence="1">
    <location>
        <begin position="159"/>
        <end position="174"/>
    </location>
</feature>
<sequence length="1656" mass="178559">MSTPYSTPSFPAAPRPTSASSRAQKAPIYNPYDKFTQNEFDTWIGGITGALRRALGQEGDEEEQESVTRDVAADLFASRDDDEAEQSPEYEPAETSEAEDSFEEVTTRLDKGKGRDPREGPGLGGRHQPIEILYSDSDEEESEGEEEIGDDEVDDEGEYDWREYDSDGNRHNEYEGSGDEYGEEASGHRDKDDSPEIIELSSEWDEEEETGEEGENQEPFEDGDVSDSPGAKARYTLSTAKSGQPPPPQDEDEDAHGEEEGEYFQEQEDVVDEQAFPPRRSQSQSLDLADPWVGPQTYAEDFYSGGDIPEGILDPTLVSPSNLTPVRAQSEHPWEDDANGLLPGTSSGARKKPSLIDVDMDEDEKDEDLLNESSSVISSPAEEYNPHQERYVRREGEYDENYKFRDDQAFDQFLGEEADGERHTDADSMTSPENFIAAQPQTTQANTATTSSVVTHDRSPSATPVPNGHVDWNFPPASPVGNDTTGPAAKSPAGGAPNIIELSDDDDDDEKGSGHDDNDDKKYNIEEEVEELISEDEDEEPLGTTSDLIRDFIPEGEEDVIEIRGEDIGHSDDAAILEPFAFESEEVAGVQTHNGDGEISAERDSAVRDVTSSAEVINVDDFEEDGTEEMHEVPADLRFKASLLESFLANADTTAEPVWHGGTLDLFTNLEQPSISNDATVQSNGLGDSIVPSVVAAFSEEFAVAAGDASAEHHTESLPGDKAARSTSPQLSQEDPGVLQESNESITAEAHSQAGAHYTVSEVMTDDGRPSTVPPDDRDADVVSVADAQAGISVPYIVEEPESEGRLTEEPIDQDATVDVSMESSNLSYEDDGSSSPIANHTLNVTVAEPMEVMSIAPDEIRSNPRNLPGATPATAGIADSLAPEVSQTGELPVSGWEEHDDEARSLPAFPMPISANPSVPDPAGISRTPDTHSTPPDLSRGLEAPQGSAQALHDPTEHSTESSLKKPSFPMGTLVEQESLLNMSASGLFTPQNETASVPVSPGPQVDAIDNALTSVAEPDPLTPPSAKYSSVRLEIRDGMDDSNEDALGLDTADAASAQLCHPAPPSEEAKPLRAIEDEDDPFKLMGNDSKVAPSAVDDRPGSSEGQDEQIDDVQRLSPEVPDKEAISNLQTINGTGTQVDKDQVTTVTATSFYQNGASHLSNGSRQNKNLDSVKDQQKKTSKRKRTAPLSIPARLTRSVSSKTSPVIDPKDKAKAEEGTPSENGSSSSGASVASRMLRGASHDTSRASSVDSTAHSVESSAFSTQQSPTLARQSSNFKPDPPILYHVHSGIHHHHSRPVPQPSQTQKHPVASSSQSANVPAQSSPSHSSPSQRTAVAHSPVTRSNCRFHRISLPREEGGPRVSFIVPGCSLGDRALMEEEDIHDEGDATTLDHARMVGDIETLDFSSDLVGILRQLVGVDLLRENEIFFLPQLGESYRRRRHGKSKLYAARPSSGDFATSLVFQNVASSPREPKPRKTSPSPSSVQAPASVGGSASTSAGSIGLKGRKSDRHSPSTTSYSDDEMTMREGNGASKRRKAPSAKRNGVASSEEMPPPSSDPQSKRASAQRLPKARRSKRLSIDAHAYKPEDEVEEASTDQDNDATKGRRKKTGKRGIKRNRTSEFVEAEAGPELPMAKRLRARPSTSSRTAGDERI</sequence>
<feature type="compositionally biased region" description="Low complexity" evidence="1">
    <location>
        <begin position="1226"/>
        <end position="1236"/>
    </location>
</feature>
<feature type="compositionally biased region" description="Acidic residues" evidence="1">
    <location>
        <begin position="526"/>
        <end position="541"/>
    </location>
</feature>
<feature type="compositionally biased region" description="Basic and acidic residues" evidence="1">
    <location>
        <begin position="1580"/>
        <end position="1590"/>
    </location>
</feature>
<feature type="compositionally biased region" description="Low complexity" evidence="1">
    <location>
        <begin position="486"/>
        <end position="497"/>
    </location>
</feature>
<feature type="region of interest" description="Disordered" evidence="1">
    <location>
        <begin position="861"/>
        <end position="889"/>
    </location>
</feature>
<feature type="compositionally biased region" description="Acidic residues" evidence="1">
    <location>
        <begin position="249"/>
        <end position="272"/>
    </location>
</feature>
<feature type="compositionally biased region" description="Polar residues" evidence="1">
    <location>
        <begin position="1156"/>
        <end position="1172"/>
    </location>
</feature>
<protein>
    <submittedName>
        <fullName evidence="2">Uncharacterized protein</fullName>
    </submittedName>
</protein>
<evidence type="ECO:0000313" key="3">
    <source>
        <dbReference type="Proteomes" id="UP000054166"/>
    </source>
</evidence>
<feature type="compositionally biased region" description="Low complexity" evidence="1">
    <location>
        <begin position="437"/>
        <end position="450"/>
    </location>
</feature>
<feature type="compositionally biased region" description="Polar residues" evidence="1">
    <location>
        <begin position="986"/>
        <end position="999"/>
    </location>
</feature>
<proteinExistence type="predicted"/>
<feature type="compositionally biased region" description="Basic and acidic residues" evidence="1">
    <location>
        <begin position="511"/>
        <end position="525"/>
    </location>
</feature>
<feature type="region of interest" description="Disordered" evidence="1">
    <location>
        <begin position="708"/>
        <end position="743"/>
    </location>
</feature>
<feature type="compositionally biased region" description="Basic and acidic residues" evidence="1">
    <location>
        <begin position="1210"/>
        <end position="1219"/>
    </location>
</feature>
<dbReference type="InParanoid" id="A0A0C3BVK7"/>
<feature type="compositionally biased region" description="Low complexity" evidence="1">
    <location>
        <begin position="1480"/>
        <end position="1504"/>
    </location>
</feature>
<name>A0A0C3BVK7_PILCF</name>
<feature type="compositionally biased region" description="Acidic residues" evidence="1">
    <location>
        <begin position="1591"/>
        <end position="1602"/>
    </location>
</feature>
<feature type="region of interest" description="Disordered" evidence="1">
    <location>
        <begin position="986"/>
        <end position="1124"/>
    </location>
</feature>
<feature type="region of interest" description="Disordered" evidence="1">
    <location>
        <begin position="414"/>
        <end position="552"/>
    </location>
</feature>
<dbReference type="EMBL" id="KN832999">
    <property type="protein sequence ID" value="KIM81412.1"/>
    <property type="molecule type" value="Genomic_DNA"/>
</dbReference>